<organism evidence="3 4">
    <name type="scientific">Sulfuricaulis limicola</name>
    <dbReference type="NCBI Taxonomy" id="1620215"/>
    <lineage>
        <taxon>Bacteria</taxon>
        <taxon>Pseudomonadati</taxon>
        <taxon>Pseudomonadota</taxon>
        <taxon>Gammaproteobacteria</taxon>
        <taxon>Acidiferrobacterales</taxon>
        <taxon>Acidiferrobacteraceae</taxon>
        <taxon>Sulfuricaulis</taxon>
    </lineage>
</organism>
<dbReference type="OrthoDB" id="9815903at2"/>
<evidence type="ECO:0000313" key="4">
    <source>
        <dbReference type="Proteomes" id="UP000243180"/>
    </source>
</evidence>
<evidence type="ECO:0000259" key="2">
    <source>
        <dbReference type="Pfam" id="PF25023"/>
    </source>
</evidence>
<feature type="domain" description="Teneurin-like YD-shell" evidence="2">
    <location>
        <begin position="262"/>
        <end position="348"/>
    </location>
</feature>
<dbReference type="EMBL" id="AP014879">
    <property type="protein sequence ID" value="BAV33429.1"/>
    <property type="molecule type" value="Genomic_DNA"/>
</dbReference>
<keyword evidence="4" id="KW-1185">Reference proteome</keyword>
<evidence type="ECO:0000313" key="3">
    <source>
        <dbReference type="EMBL" id="BAV33429.1"/>
    </source>
</evidence>
<reference evidence="3 4" key="1">
    <citation type="submission" date="2015-05" db="EMBL/GenBank/DDBJ databases">
        <title>Complete genome sequence of a sulfur-oxidizing gammaproteobacterium strain HA5.</title>
        <authorList>
            <person name="Miura A."/>
            <person name="Kojima H."/>
            <person name="Fukui M."/>
        </authorList>
    </citation>
    <scope>NUCLEOTIDE SEQUENCE [LARGE SCALE GENOMIC DNA]</scope>
    <source>
        <strain evidence="3 4">HA5</strain>
    </source>
</reference>
<dbReference type="RefSeq" id="WP_096360289.1">
    <property type="nucleotide sequence ID" value="NZ_AP014879.1"/>
</dbReference>
<dbReference type="InterPro" id="IPR056823">
    <property type="entry name" value="TEN-like_YD-shell"/>
</dbReference>
<accession>A0A1B4XF56</accession>
<protein>
    <recommendedName>
        <fullName evidence="2">Teneurin-like YD-shell domain-containing protein</fullName>
    </recommendedName>
</protein>
<dbReference type="InterPro" id="IPR050708">
    <property type="entry name" value="T6SS_VgrG/RHS"/>
</dbReference>
<dbReference type="AlphaFoldDB" id="A0A1B4XF56"/>
<dbReference type="PANTHER" id="PTHR32305:SF15">
    <property type="entry name" value="PROTEIN RHSA-RELATED"/>
    <property type="match status" value="1"/>
</dbReference>
<dbReference type="Proteomes" id="UP000243180">
    <property type="component" value="Chromosome"/>
</dbReference>
<dbReference type="InterPro" id="IPR022385">
    <property type="entry name" value="Rhs_assc_core"/>
</dbReference>
<evidence type="ECO:0000256" key="1">
    <source>
        <dbReference type="ARBA" id="ARBA00022737"/>
    </source>
</evidence>
<keyword evidence="1" id="KW-0677">Repeat</keyword>
<dbReference type="InParanoid" id="A0A1B4XF56"/>
<dbReference type="KEGG" id="slim:SCL_1116"/>
<dbReference type="Pfam" id="PF25023">
    <property type="entry name" value="TEN_YD-shell"/>
    <property type="match status" value="1"/>
</dbReference>
<dbReference type="Gene3D" id="2.180.10.10">
    <property type="entry name" value="RHS repeat-associated core"/>
    <property type="match status" value="1"/>
</dbReference>
<proteinExistence type="predicted"/>
<name>A0A1B4XF56_9GAMM</name>
<sequence>MKHLYDTVGNLVELRDAQNNQSFWKAVSADARGRLTEEQLAGGTTVTTHSYYPETGLPEYSYTTSPAGQVRYGYYMWNNGGNLSLRMSYSGSSYFMETFGYDSLNRLRSVTGPASKTYRYDAISNLTYKSDVGTYSYLVNGNARPHAVDSIVGGISANFTYDANGNMLSGSGKSVAYTSFNQPATIASGASTATFSYDANFKRVSKITNNIPTHYMDSGRYEATISGATTTHRHYIYAGQTPVALYTFATIGGGAGDPTVSYLHADPLGSTEAITDPAGNIRRRLSYDVWGKRRNADGTDATAAIIAPIKLGYTAQEHDDELALINMKAREYDPLLGRFLQPDPLKEMGDPHPYAYANNNPLKYTDPTGTSFVDFTGWQWGSGIGENRYVGTAGGYDQWILDDYGNIGTQRVSHYGSYSSWNSSWDSWNSSSSLGSFGSGGLSQTSYNTSYSSGGYGGYVSSYNTLGAGWSTGTPSSSSSWINTIPFVSAFDQAANGNLWSALGSATVDFGTIFAPTRLLGMGRVGRTATSTQSVFWSGRGTQGVAESWARANGGQTLSMSQYAVGATATPQAVQSASLAFAQSARGNVTVFQSASFVPVNSIWATTEYPALMGNPNVTGITYDILNMGGETICTIFCPK</sequence>
<dbReference type="NCBIfam" id="TIGR03696">
    <property type="entry name" value="Rhs_assc_core"/>
    <property type="match status" value="1"/>
</dbReference>
<dbReference type="PANTHER" id="PTHR32305">
    <property type="match status" value="1"/>
</dbReference>
<gene>
    <name evidence="3" type="ORF">SCL_1116</name>
</gene>